<dbReference type="InterPro" id="IPR005651">
    <property type="entry name" value="Trm112-like"/>
</dbReference>
<gene>
    <name evidence="3" type="ORF">KIW84_025266</name>
</gene>
<dbReference type="PANTHER" id="PTHR12773:SF0">
    <property type="entry name" value="MULTIFUNCTIONAL METHYLTRANSFERASE SUBUNIT TRM112-LIKE PROTEIN"/>
    <property type="match status" value="1"/>
</dbReference>
<dbReference type="Pfam" id="PF03966">
    <property type="entry name" value="Trm112p"/>
    <property type="match status" value="1"/>
</dbReference>
<keyword evidence="4" id="KW-1185">Reference proteome</keyword>
<evidence type="ECO:0000313" key="3">
    <source>
        <dbReference type="EMBL" id="KAI5439833.1"/>
    </source>
</evidence>
<dbReference type="SUPFAM" id="SSF158997">
    <property type="entry name" value="Trm112p-like"/>
    <property type="match status" value="1"/>
</dbReference>
<dbReference type="PANTHER" id="PTHR12773">
    <property type="entry name" value="UPF0315 PROTEIN-RELATED"/>
    <property type="match status" value="1"/>
</dbReference>
<evidence type="ECO:0000313" key="4">
    <source>
        <dbReference type="Proteomes" id="UP001058974"/>
    </source>
</evidence>
<comment type="caution">
    <text evidence="3">The sequence shown here is derived from an EMBL/GenBank/DDBJ whole genome shotgun (WGS) entry which is preliminary data.</text>
</comment>
<reference evidence="3 4" key="1">
    <citation type="journal article" date="2022" name="Nat. Genet.">
        <title>Improved pea reference genome and pan-genome highlight genomic features and evolutionary characteristics.</title>
        <authorList>
            <person name="Yang T."/>
            <person name="Liu R."/>
            <person name="Luo Y."/>
            <person name="Hu S."/>
            <person name="Wang D."/>
            <person name="Wang C."/>
            <person name="Pandey M.K."/>
            <person name="Ge S."/>
            <person name="Xu Q."/>
            <person name="Li N."/>
            <person name="Li G."/>
            <person name="Huang Y."/>
            <person name="Saxena R.K."/>
            <person name="Ji Y."/>
            <person name="Li M."/>
            <person name="Yan X."/>
            <person name="He Y."/>
            <person name="Liu Y."/>
            <person name="Wang X."/>
            <person name="Xiang C."/>
            <person name="Varshney R.K."/>
            <person name="Ding H."/>
            <person name="Gao S."/>
            <person name="Zong X."/>
        </authorList>
    </citation>
    <scope>NUCLEOTIDE SEQUENCE [LARGE SCALE GENOMIC DNA]</scope>
    <source>
        <strain evidence="3 4">cv. Zhongwan 6</strain>
    </source>
</reference>
<evidence type="ECO:0000256" key="1">
    <source>
        <dbReference type="ARBA" id="ARBA00007980"/>
    </source>
</evidence>
<sequence length="159" mass="18127">FLPAALLFPCRQSTSIALCQHHSSEDAQALRLDLFGKMRLLTHNMLSSNIKGVVNGFPLRIEAEKVLEKNVEMNSDFLKNMFEKIEWKAFVEASRGMGYTELPEEADSSMLDSDEFLNRFHHALLELHLEEGALVCPETGRRFPVRKGIPNMLLHEDEV</sequence>
<comment type="similarity">
    <text evidence="1">Belongs to the TRM112 family.</text>
</comment>
<dbReference type="GO" id="GO:0046982">
    <property type="term" value="F:protein heterodimerization activity"/>
    <property type="evidence" value="ECO:0007669"/>
    <property type="project" value="InterPro"/>
</dbReference>
<protein>
    <submittedName>
        <fullName evidence="3">Uncharacterized protein</fullName>
    </submittedName>
</protein>
<proteinExistence type="inferred from homology"/>
<comment type="subunit">
    <text evidence="2">Interacts with TRM9.</text>
</comment>
<evidence type="ECO:0000256" key="2">
    <source>
        <dbReference type="ARBA" id="ARBA00065633"/>
    </source>
</evidence>
<dbReference type="AlphaFoldDB" id="A0A9D4YK31"/>
<dbReference type="InterPro" id="IPR039127">
    <property type="entry name" value="Trm112"/>
</dbReference>
<dbReference type="Gene3D" id="2.20.25.10">
    <property type="match status" value="1"/>
</dbReference>
<dbReference type="Gramene" id="Psat02G0526600-T1">
    <property type="protein sequence ID" value="KAI5439833.1"/>
    <property type="gene ID" value="KIW84_025266"/>
</dbReference>
<dbReference type="Proteomes" id="UP001058974">
    <property type="component" value="Chromosome 2"/>
</dbReference>
<dbReference type="GO" id="GO:0030488">
    <property type="term" value="P:tRNA methylation"/>
    <property type="evidence" value="ECO:0007669"/>
    <property type="project" value="TreeGrafter"/>
</dbReference>
<accession>A0A9D4YK31</accession>
<feature type="non-terminal residue" evidence="3">
    <location>
        <position position="1"/>
    </location>
</feature>
<dbReference type="CDD" id="cd21089">
    <property type="entry name" value="Trm112-like"/>
    <property type="match status" value="1"/>
</dbReference>
<dbReference type="EMBL" id="JAMSHJ010000002">
    <property type="protein sequence ID" value="KAI5439833.1"/>
    <property type="molecule type" value="Genomic_DNA"/>
</dbReference>
<dbReference type="GO" id="GO:0070476">
    <property type="term" value="P:rRNA (guanine-N7)-methylation"/>
    <property type="evidence" value="ECO:0007669"/>
    <property type="project" value="TreeGrafter"/>
</dbReference>
<name>A0A9D4YK31_PEA</name>
<organism evidence="3 4">
    <name type="scientific">Pisum sativum</name>
    <name type="common">Garden pea</name>
    <name type="synonym">Lathyrus oleraceus</name>
    <dbReference type="NCBI Taxonomy" id="3888"/>
    <lineage>
        <taxon>Eukaryota</taxon>
        <taxon>Viridiplantae</taxon>
        <taxon>Streptophyta</taxon>
        <taxon>Embryophyta</taxon>
        <taxon>Tracheophyta</taxon>
        <taxon>Spermatophyta</taxon>
        <taxon>Magnoliopsida</taxon>
        <taxon>eudicotyledons</taxon>
        <taxon>Gunneridae</taxon>
        <taxon>Pentapetalae</taxon>
        <taxon>rosids</taxon>
        <taxon>fabids</taxon>
        <taxon>Fabales</taxon>
        <taxon>Fabaceae</taxon>
        <taxon>Papilionoideae</taxon>
        <taxon>50 kb inversion clade</taxon>
        <taxon>NPAAA clade</taxon>
        <taxon>Hologalegina</taxon>
        <taxon>IRL clade</taxon>
        <taxon>Fabeae</taxon>
        <taxon>Lathyrus</taxon>
    </lineage>
</organism>
<dbReference type="FunFam" id="2.20.25.10:FF:000018">
    <property type="entry name" value="Multifunctional methyltransferase subunit TRM112-like B"/>
    <property type="match status" value="1"/>
</dbReference>